<feature type="transmembrane region" description="Helical" evidence="8">
    <location>
        <begin position="231"/>
        <end position="252"/>
    </location>
</feature>
<keyword evidence="3 8" id="KW-0813">Transport</keyword>
<keyword evidence="10" id="KW-0732">Signal</keyword>
<dbReference type="Gene3D" id="1.10.3430.10">
    <property type="entry name" value="Ammonium transporter AmtB like domains"/>
    <property type="match status" value="1"/>
</dbReference>
<dbReference type="Proteomes" id="UP000317421">
    <property type="component" value="Unassembled WGS sequence"/>
</dbReference>
<keyword evidence="6 8" id="KW-0472">Membrane</keyword>
<feature type="domain" description="Ammonium transporter AmtB-like" evidence="11">
    <location>
        <begin position="77"/>
        <end position="474"/>
    </location>
</feature>
<dbReference type="PROSITE" id="PS01219">
    <property type="entry name" value="AMMONIUM_TRANSP"/>
    <property type="match status" value="1"/>
</dbReference>
<feature type="transmembrane region" description="Helical" evidence="8">
    <location>
        <begin position="198"/>
        <end position="216"/>
    </location>
</feature>
<feature type="transmembrane region" description="Helical" evidence="8">
    <location>
        <begin position="171"/>
        <end position="191"/>
    </location>
</feature>
<dbReference type="InterPro" id="IPR001905">
    <property type="entry name" value="Ammonium_transpt"/>
</dbReference>
<dbReference type="AlphaFoldDB" id="A0A5C6AER3"/>
<evidence type="ECO:0000256" key="7">
    <source>
        <dbReference type="ARBA" id="ARBA00023177"/>
    </source>
</evidence>
<keyword evidence="4 8" id="KW-0812">Transmembrane</keyword>
<feature type="transmembrane region" description="Helical" evidence="8">
    <location>
        <begin position="359"/>
        <end position="381"/>
    </location>
</feature>
<comment type="caution">
    <text evidence="12">The sequence shown here is derived from an EMBL/GenBank/DDBJ whole genome shotgun (WGS) entry which is preliminary data.</text>
</comment>
<dbReference type="InterPro" id="IPR002229">
    <property type="entry name" value="RhesusRHD"/>
</dbReference>
<dbReference type="SUPFAM" id="SSF111352">
    <property type="entry name" value="Ammonium transporter"/>
    <property type="match status" value="1"/>
</dbReference>
<feature type="chain" id="PRO_5022886992" description="Ammonium transporter" evidence="10">
    <location>
        <begin position="31"/>
        <end position="476"/>
    </location>
</feature>
<dbReference type="InterPro" id="IPR018047">
    <property type="entry name" value="Ammonium_transpt_CS"/>
</dbReference>
<sequence precursor="true">MTLALQRRSWAVMLLALFATMAGPAGLAYAQEEAEAPAAVAEETAEAPAEEPAAEEEAAAEEPAEDLGVGYAFDNAVLFLCAVLVFFMQAGFAMVEAGFNSSKNAVNIIFKNAMDICVGVLLFFVLGFGLMYPDLYTGATFAKEGVLGFGGFGLDNYESASDRTFSPETDWLFQAVFAATAATIVSGAVAGRMKVSGYLIYSAILTGLVYPISGYWKWGGGFLAEWGFQDFAGSAVVHGVGGFAGLAGALVLGPRIGRYVDGKSIPMPGHNIPLAGLGVFILWFGWYGFNPGSMLAFQGTGDMDGTMHCAITTTLAAGAGGLVATILSWIMFGKPDLSMGLNGILAGLVSITACCDCMGTWQAILVGAIGGALVIAGIMLLDKLKIDDPVGAWPVHGLCGLWGCIAIGVLPNDYLTNGDTTFAVQAGAALIICAWAFVTMLVLFTILKGAGLLRVSPEEEQQGLDISEHGMAAYTH</sequence>
<evidence type="ECO:0000256" key="2">
    <source>
        <dbReference type="ARBA" id="ARBA00005887"/>
    </source>
</evidence>
<evidence type="ECO:0000256" key="5">
    <source>
        <dbReference type="ARBA" id="ARBA00022989"/>
    </source>
</evidence>
<evidence type="ECO:0000313" key="13">
    <source>
        <dbReference type="Proteomes" id="UP000317421"/>
    </source>
</evidence>
<name>A0A5C6AER3_9BACT</name>
<organism evidence="12 13">
    <name type="scientific">Botrimarina colliarenosi</name>
    <dbReference type="NCBI Taxonomy" id="2528001"/>
    <lineage>
        <taxon>Bacteria</taxon>
        <taxon>Pseudomonadati</taxon>
        <taxon>Planctomycetota</taxon>
        <taxon>Planctomycetia</taxon>
        <taxon>Pirellulales</taxon>
        <taxon>Lacipirellulaceae</taxon>
        <taxon>Botrimarina</taxon>
    </lineage>
</organism>
<dbReference type="GO" id="GO:0097272">
    <property type="term" value="P:ammonium homeostasis"/>
    <property type="evidence" value="ECO:0007669"/>
    <property type="project" value="TreeGrafter"/>
</dbReference>
<feature type="region of interest" description="Disordered" evidence="9">
    <location>
        <begin position="40"/>
        <end position="60"/>
    </location>
</feature>
<evidence type="ECO:0000256" key="8">
    <source>
        <dbReference type="RuleBase" id="RU362002"/>
    </source>
</evidence>
<gene>
    <name evidence="12" type="primary">amtB_2</name>
    <name evidence="12" type="ORF">Pla108_19600</name>
</gene>
<feature type="transmembrane region" description="Helical" evidence="8">
    <location>
        <begin position="309"/>
        <end position="330"/>
    </location>
</feature>
<dbReference type="NCBIfam" id="TIGR00836">
    <property type="entry name" value="amt"/>
    <property type="match status" value="1"/>
</dbReference>
<reference evidence="12 13" key="1">
    <citation type="submission" date="2019-02" db="EMBL/GenBank/DDBJ databases">
        <title>Deep-cultivation of Planctomycetes and their phenomic and genomic characterization uncovers novel biology.</title>
        <authorList>
            <person name="Wiegand S."/>
            <person name="Jogler M."/>
            <person name="Boedeker C."/>
            <person name="Pinto D."/>
            <person name="Vollmers J."/>
            <person name="Rivas-Marin E."/>
            <person name="Kohn T."/>
            <person name="Peeters S.H."/>
            <person name="Heuer A."/>
            <person name="Rast P."/>
            <person name="Oberbeckmann S."/>
            <person name="Bunk B."/>
            <person name="Jeske O."/>
            <person name="Meyerdierks A."/>
            <person name="Storesund J.E."/>
            <person name="Kallscheuer N."/>
            <person name="Luecker S."/>
            <person name="Lage O.M."/>
            <person name="Pohl T."/>
            <person name="Merkel B.J."/>
            <person name="Hornburger P."/>
            <person name="Mueller R.-W."/>
            <person name="Bruemmer F."/>
            <person name="Labrenz M."/>
            <person name="Spormann A.M."/>
            <person name="Op Den Camp H."/>
            <person name="Overmann J."/>
            <person name="Amann R."/>
            <person name="Jetten M.S.M."/>
            <person name="Mascher T."/>
            <person name="Medema M.H."/>
            <person name="Devos D.P."/>
            <person name="Kaster A.-K."/>
            <person name="Ovreas L."/>
            <person name="Rohde M."/>
            <person name="Galperin M.Y."/>
            <person name="Jogler C."/>
        </authorList>
    </citation>
    <scope>NUCLEOTIDE SEQUENCE [LARGE SCALE GENOMIC DNA]</scope>
    <source>
        <strain evidence="12 13">Pla108</strain>
    </source>
</reference>
<proteinExistence type="inferred from homology"/>
<accession>A0A5C6AER3</accession>
<dbReference type="InterPro" id="IPR024041">
    <property type="entry name" value="NH4_transpt_AmtB-like_dom"/>
</dbReference>
<keyword evidence="13" id="KW-1185">Reference proteome</keyword>
<feature type="transmembrane region" description="Helical" evidence="8">
    <location>
        <begin position="76"/>
        <end position="95"/>
    </location>
</feature>
<dbReference type="PANTHER" id="PTHR11730">
    <property type="entry name" value="AMMONIUM TRANSPORTER"/>
    <property type="match status" value="1"/>
</dbReference>
<evidence type="ECO:0000256" key="4">
    <source>
        <dbReference type="ARBA" id="ARBA00022692"/>
    </source>
</evidence>
<evidence type="ECO:0000256" key="1">
    <source>
        <dbReference type="ARBA" id="ARBA00004141"/>
    </source>
</evidence>
<evidence type="ECO:0000256" key="9">
    <source>
        <dbReference type="SAM" id="MobiDB-lite"/>
    </source>
</evidence>
<evidence type="ECO:0000256" key="6">
    <source>
        <dbReference type="ARBA" id="ARBA00023136"/>
    </source>
</evidence>
<evidence type="ECO:0000259" key="11">
    <source>
        <dbReference type="Pfam" id="PF00909"/>
    </source>
</evidence>
<feature type="transmembrane region" description="Helical" evidence="8">
    <location>
        <begin position="393"/>
        <end position="410"/>
    </location>
</feature>
<protein>
    <recommendedName>
        <fullName evidence="8">Ammonium transporter</fullName>
    </recommendedName>
</protein>
<dbReference type="GO" id="GO:0005886">
    <property type="term" value="C:plasma membrane"/>
    <property type="evidence" value="ECO:0007669"/>
    <property type="project" value="UniProtKB-SubCell"/>
</dbReference>
<feature type="transmembrane region" description="Helical" evidence="8">
    <location>
        <begin position="272"/>
        <end position="289"/>
    </location>
</feature>
<evidence type="ECO:0000256" key="10">
    <source>
        <dbReference type="SAM" id="SignalP"/>
    </source>
</evidence>
<keyword evidence="7 8" id="KW-0924">Ammonia transport</keyword>
<keyword evidence="5 8" id="KW-1133">Transmembrane helix</keyword>
<feature type="transmembrane region" description="Helical" evidence="8">
    <location>
        <begin position="422"/>
        <end position="447"/>
    </location>
</feature>
<dbReference type="PANTHER" id="PTHR11730:SF62">
    <property type="entry name" value="AMMONIUM TRANSPORTER SLL1017-RELATED"/>
    <property type="match status" value="1"/>
</dbReference>
<dbReference type="GO" id="GO:0008519">
    <property type="term" value="F:ammonium channel activity"/>
    <property type="evidence" value="ECO:0007669"/>
    <property type="project" value="InterPro"/>
</dbReference>
<evidence type="ECO:0000313" key="12">
    <source>
        <dbReference type="EMBL" id="TWT97808.1"/>
    </source>
</evidence>
<dbReference type="InterPro" id="IPR029020">
    <property type="entry name" value="Ammonium/urea_transptr"/>
</dbReference>
<feature type="transmembrane region" description="Helical" evidence="8">
    <location>
        <begin position="337"/>
        <end position="353"/>
    </location>
</feature>
<dbReference type="Pfam" id="PF00909">
    <property type="entry name" value="Ammonium_transp"/>
    <property type="match status" value="1"/>
</dbReference>
<feature type="compositionally biased region" description="Acidic residues" evidence="9">
    <location>
        <begin position="43"/>
        <end position="60"/>
    </location>
</feature>
<dbReference type="EMBL" id="SJPR01000002">
    <property type="protein sequence ID" value="TWT97808.1"/>
    <property type="molecule type" value="Genomic_DNA"/>
</dbReference>
<evidence type="ECO:0000256" key="3">
    <source>
        <dbReference type="ARBA" id="ARBA00022448"/>
    </source>
</evidence>
<feature type="transmembrane region" description="Helical" evidence="8">
    <location>
        <begin position="116"/>
        <end position="133"/>
    </location>
</feature>
<comment type="subcellular location">
    <subcellularLocation>
        <location evidence="8">Cell membrane</location>
        <topology evidence="8">Multi-pass membrane protein</topology>
    </subcellularLocation>
    <subcellularLocation>
        <location evidence="1">Membrane</location>
        <topology evidence="1">Multi-pass membrane protein</topology>
    </subcellularLocation>
</comment>
<comment type="similarity">
    <text evidence="2 8">Belongs to the ammonia transporter channel (TC 1.A.11.2) family.</text>
</comment>
<feature type="signal peptide" evidence="10">
    <location>
        <begin position="1"/>
        <end position="30"/>
    </location>
</feature>
<dbReference type="PRINTS" id="PR00342">
    <property type="entry name" value="RHESUSRHD"/>
</dbReference>